<proteinExistence type="predicted"/>
<dbReference type="Proteomes" id="UP001732700">
    <property type="component" value="Chromosome 3C"/>
</dbReference>
<keyword evidence="2" id="KW-1185">Reference proteome</keyword>
<reference evidence="1" key="2">
    <citation type="submission" date="2025-09" db="UniProtKB">
        <authorList>
            <consortium name="EnsemblPlants"/>
        </authorList>
    </citation>
    <scope>IDENTIFICATION</scope>
</reference>
<reference evidence="1" key="1">
    <citation type="submission" date="2021-05" db="EMBL/GenBank/DDBJ databases">
        <authorList>
            <person name="Scholz U."/>
            <person name="Mascher M."/>
            <person name="Fiebig A."/>
        </authorList>
    </citation>
    <scope>NUCLEOTIDE SEQUENCE [LARGE SCALE GENOMIC DNA]</scope>
</reference>
<name>A0ACD5VN21_AVESA</name>
<evidence type="ECO:0000313" key="1">
    <source>
        <dbReference type="EnsemblPlants" id="AVESA.00010b.r2.3CG0465480.1.CDS"/>
    </source>
</evidence>
<evidence type="ECO:0000313" key="2">
    <source>
        <dbReference type="Proteomes" id="UP001732700"/>
    </source>
</evidence>
<accession>A0ACD5VN21</accession>
<organism evidence="1 2">
    <name type="scientific">Avena sativa</name>
    <name type="common">Oat</name>
    <dbReference type="NCBI Taxonomy" id="4498"/>
    <lineage>
        <taxon>Eukaryota</taxon>
        <taxon>Viridiplantae</taxon>
        <taxon>Streptophyta</taxon>
        <taxon>Embryophyta</taxon>
        <taxon>Tracheophyta</taxon>
        <taxon>Spermatophyta</taxon>
        <taxon>Magnoliopsida</taxon>
        <taxon>Liliopsida</taxon>
        <taxon>Poales</taxon>
        <taxon>Poaceae</taxon>
        <taxon>BOP clade</taxon>
        <taxon>Pooideae</taxon>
        <taxon>Poodae</taxon>
        <taxon>Poeae</taxon>
        <taxon>Poeae Chloroplast Group 1 (Aveneae type)</taxon>
        <taxon>Aveninae</taxon>
        <taxon>Avena</taxon>
    </lineage>
</organism>
<protein>
    <submittedName>
        <fullName evidence="1">Uncharacterized protein</fullName>
    </submittedName>
</protein>
<dbReference type="EnsemblPlants" id="AVESA.00010b.r2.3CG0465480.1">
    <property type="protein sequence ID" value="AVESA.00010b.r2.3CG0465480.1.CDS"/>
    <property type="gene ID" value="AVESA.00010b.r2.3CG0465480"/>
</dbReference>
<sequence>MKLLYLRSIEREEMNCKCSISVLFAALIPYVVLVLNGRHVVVATDTLLPGQSISGSEILVSKNGIFELGFFSPSPGGTKHYLGIQYKNLVDTRPAKFWLGNRIPITSFPNATLYIAAGELFIEELGSVLWTSGSATNGSDSAVAVLLDDGNFVIEDQSNHSKVIWQSFDHPADALLPGAWLGLDMATGNNISLTLYKSPYNCSLMIDQSRKMGFVMLIDGHDYFGTFPDGMVTQEEGSSVQLNHPENPNDIEFMRLSTGQVSLLRYVNNATITGWEPQWSYPSSCKISAFCCGAFGVCTSRGTCACIDGFSPHDPNEWELGHFVSGCSRVTPSDCQGGISTDSFILLDNLQGLPDNPQYTRQKTSEDCEAACLRQCYCVAYSYRDSVCMIWYGVLLNLTLGNTTLDTKIYMRVGSHGKGWRGHIQIVMLVIGSLVVALLVMLVLFWLYKRSLRQTKVEGFLSVYSYAQLKRATRNFSDKLGEGGFGSVFKGTVAGPTVVAVKKLKGITHRDKQFRAEVQTLGMIQHTNLVRLLGFCTEGTKRLLVYEYMPNGSLDCHLFSEATSVLSWRLRRRIAIGIAKGLAYLHEECRDCIIHCDIKPENILLDAEFCPKIADFGMAKLLGRDINAALTTLRGTIGYLAPEWVYGHAITHKADVYSFGVVLFELISGRRTTRNMRFGNHRYFPLYAAAKVNEGDVLCLLDGRLRGDGNVKEVDVICRVACWCIQDDEINRPSMGQVVRMLEGVVNVELPPVPTSFQNIMDDDDSGIYSAEG</sequence>